<evidence type="ECO:0000256" key="4">
    <source>
        <dbReference type="ARBA" id="ARBA00023136"/>
    </source>
</evidence>
<keyword evidence="4 7" id="KW-0472">Membrane</keyword>
<feature type="compositionally biased region" description="Polar residues" evidence="6">
    <location>
        <begin position="324"/>
        <end position="361"/>
    </location>
</feature>
<comment type="similarity">
    <text evidence="5">Belongs to the SAT4 family.</text>
</comment>
<evidence type="ECO:0000259" key="8">
    <source>
        <dbReference type="Pfam" id="PF20684"/>
    </source>
</evidence>
<feature type="transmembrane region" description="Helical" evidence="7">
    <location>
        <begin position="45"/>
        <end position="66"/>
    </location>
</feature>
<dbReference type="Pfam" id="PF20684">
    <property type="entry name" value="Fung_rhodopsin"/>
    <property type="match status" value="1"/>
</dbReference>
<evidence type="ECO:0000313" key="9">
    <source>
        <dbReference type="EMBL" id="CAA7260458.1"/>
    </source>
</evidence>
<feature type="region of interest" description="Disordered" evidence="6">
    <location>
        <begin position="269"/>
        <end position="292"/>
    </location>
</feature>
<dbReference type="GO" id="GO:0005789">
    <property type="term" value="C:endoplasmic reticulum membrane"/>
    <property type="evidence" value="ECO:0007669"/>
    <property type="project" value="UniProtKB-SubCell"/>
</dbReference>
<dbReference type="AlphaFoldDB" id="A0A8S0WWG0"/>
<dbReference type="Proteomes" id="UP000467700">
    <property type="component" value="Unassembled WGS sequence"/>
</dbReference>
<dbReference type="GO" id="GO:0006488">
    <property type="term" value="P:dolichol-linked oligosaccharide biosynthetic process"/>
    <property type="evidence" value="ECO:0007669"/>
    <property type="project" value="InterPro"/>
</dbReference>
<evidence type="ECO:0000256" key="5">
    <source>
        <dbReference type="ARBA" id="ARBA00038359"/>
    </source>
</evidence>
<evidence type="ECO:0000256" key="7">
    <source>
        <dbReference type="SAM" id="Phobius"/>
    </source>
</evidence>
<feature type="transmembrane region" description="Helical" evidence="7">
    <location>
        <begin position="124"/>
        <end position="149"/>
    </location>
</feature>
<dbReference type="OrthoDB" id="3229610at2759"/>
<evidence type="ECO:0000256" key="2">
    <source>
        <dbReference type="ARBA" id="ARBA00022692"/>
    </source>
</evidence>
<sequence length="361" mass="40883">MGANFAPQNHLVWKICITLLHLLAISSTAVRLWDRWRKARLWWDDHVVTIALIVDLAYFILLWVKYRNEKITWFLPQDQVFILSTWFLSFLYFTVVWISRTSLALSLARIFLPGERYRAWTIRFAILLAFLYTGIVLVTTFTCPGSPWWQLDYSKCITTSLGTHDLGTVISVVCDVVVDVALVAAPLLMLWHIDFPRRERILILILFSASILTLLVTILYCTLWYLGFRFGEDSKLIFAMLGHMQAAISLLACNLLVVVMLIYKRFRPNTDEDSSDETNDPPANTRKVTTRTHFTTTEAPSYTVITAPSAVNSSVLGSNPPLISDNSNTSRGQPSSFLTPAPSNYTVSDSRVSNPSHPNPS</sequence>
<feature type="transmembrane region" description="Helical" evidence="7">
    <location>
        <begin position="86"/>
        <end position="112"/>
    </location>
</feature>
<evidence type="ECO:0000313" key="10">
    <source>
        <dbReference type="Proteomes" id="UP000467700"/>
    </source>
</evidence>
<evidence type="ECO:0000256" key="3">
    <source>
        <dbReference type="ARBA" id="ARBA00022989"/>
    </source>
</evidence>
<feature type="domain" description="Rhodopsin" evidence="8">
    <location>
        <begin position="30"/>
        <end position="223"/>
    </location>
</feature>
<evidence type="ECO:0000256" key="6">
    <source>
        <dbReference type="SAM" id="MobiDB-lite"/>
    </source>
</evidence>
<gene>
    <name evidence="9" type="ORF">AAE3_LOCUS2692</name>
</gene>
<reference evidence="9 10" key="1">
    <citation type="submission" date="2020-01" db="EMBL/GenBank/DDBJ databases">
        <authorList>
            <person name="Gupta K D."/>
        </authorList>
    </citation>
    <scope>NUCLEOTIDE SEQUENCE [LARGE SCALE GENOMIC DNA]</scope>
</reference>
<feature type="transmembrane region" description="Helical" evidence="7">
    <location>
        <begin position="201"/>
        <end position="225"/>
    </location>
</feature>
<name>A0A8S0WWG0_CYCAE</name>
<dbReference type="EMBL" id="CACVBS010000029">
    <property type="protein sequence ID" value="CAA7260458.1"/>
    <property type="molecule type" value="Genomic_DNA"/>
</dbReference>
<feature type="transmembrane region" description="Helical" evidence="7">
    <location>
        <begin position="12"/>
        <end position="33"/>
    </location>
</feature>
<evidence type="ECO:0000256" key="1">
    <source>
        <dbReference type="ARBA" id="ARBA00004141"/>
    </source>
</evidence>
<accession>A0A8S0WWG0</accession>
<comment type="caution">
    <text evidence="9">The sequence shown here is derived from an EMBL/GenBank/DDBJ whole genome shotgun (WGS) entry which is preliminary data.</text>
</comment>
<organism evidence="9 10">
    <name type="scientific">Cyclocybe aegerita</name>
    <name type="common">Black poplar mushroom</name>
    <name type="synonym">Agrocybe aegerita</name>
    <dbReference type="NCBI Taxonomy" id="1973307"/>
    <lineage>
        <taxon>Eukaryota</taxon>
        <taxon>Fungi</taxon>
        <taxon>Dikarya</taxon>
        <taxon>Basidiomycota</taxon>
        <taxon>Agaricomycotina</taxon>
        <taxon>Agaricomycetes</taxon>
        <taxon>Agaricomycetidae</taxon>
        <taxon>Agaricales</taxon>
        <taxon>Agaricineae</taxon>
        <taxon>Bolbitiaceae</taxon>
        <taxon>Cyclocybe</taxon>
    </lineage>
</organism>
<keyword evidence="2 7" id="KW-0812">Transmembrane</keyword>
<feature type="transmembrane region" description="Helical" evidence="7">
    <location>
        <begin position="169"/>
        <end position="189"/>
    </location>
</feature>
<comment type="subcellular location">
    <subcellularLocation>
        <location evidence="1">Membrane</location>
        <topology evidence="1">Multi-pass membrane protein</topology>
    </subcellularLocation>
</comment>
<protein>
    <recommendedName>
        <fullName evidence="8">Rhodopsin domain-containing protein</fullName>
    </recommendedName>
</protein>
<feature type="region of interest" description="Disordered" evidence="6">
    <location>
        <begin position="318"/>
        <end position="361"/>
    </location>
</feature>
<dbReference type="InterPro" id="IPR052337">
    <property type="entry name" value="SAT4-like"/>
</dbReference>
<proteinExistence type="inferred from homology"/>
<dbReference type="PANTHER" id="PTHR33048:SF47">
    <property type="entry name" value="INTEGRAL MEMBRANE PROTEIN-RELATED"/>
    <property type="match status" value="1"/>
</dbReference>
<dbReference type="PANTHER" id="PTHR33048">
    <property type="entry name" value="PTH11-LIKE INTEGRAL MEMBRANE PROTEIN (AFU_ORTHOLOGUE AFUA_5G11245)"/>
    <property type="match status" value="1"/>
</dbReference>
<feature type="transmembrane region" description="Helical" evidence="7">
    <location>
        <begin position="237"/>
        <end position="263"/>
    </location>
</feature>
<keyword evidence="10" id="KW-1185">Reference proteome</keyword>
<dbReference type="InterPro" id="IPR049326">
    <property type="entry name" value="Rhodopsin_dom_fungi"/>
</dbReference>
<keyword evidence="3 7" id="KW-1133">Transmembrane helix</keyword>